<dbReference type="Proteomes" id="UP001500683">
    <property type="component" value="Unassembled WGS sequence"/>
</dbReference>
<accession>A0ABP7WA68</accession>
<dbReference type="EMBL" id="BAAAZG010000038">
    <property type="protein sequence ID" value="GAA4084642.1"/>
    <property type="molecule type" value="Genomic_DNA"/>
</dbReference>
<protein>
    <submittedName>
        <fullName evidence="2">Uncharacterized protein</fullName>
    </submittedName>
</protein>
<evidence type="ECO:0000313" key="3">
    <source>
        <dbReference type="Proteomes" id="UP001500683"/>
    </source>
</evidence>
<proteinExistence type="predicted"/>
<feature type="region of interest" description="Disordered" evidence="1">
    <location>
        <begin position="1"/>
        <end position="39"/>
    </location>
</feature>
<organism evidence="2 3">
    <name type="scientific">Actinomadura miaoliensis</name>
    <dbReference type="NCBI Taxonomy" id="430685"/>
    <lineage>
        <taxon>Bacteria</taxon>
        <taxon>Bacillati</taxon>
        <taxon>Actinomycetota</taxon>
        <taxon>Actinomycetes</taxon>
        <taxon>Streptosporangiales</taxon>
        <taxon>Thermomonosporaceae</taxon>
        <taxon>Actinomadura</taxon>
    </lineage>
</organism>
<comment type="caution">
    <text evidence="2">The sequence shown here is derived from an EMBL/GenBank/DDBJ whole genome shotgun (WGS) entry which is preliminary data.</text>
</comment>
<name>A0ABP7WA68_9ACTN</name>
<feature type="region of interest" description="Disordered" evidence="1">
    <location>
        <begin position="206"/>
        <end position="252"/>
    </location>
</feature>
<evidence type="ECO:0000256" key="1">
    <source>
        <dbReference type="SAM" id="MobiDB-lite"/>
    </source>
</evidence>
<gene>
    <name evidence="2" type="ORF">GCM10022214_50590</name>
</gene>
<feature type="compositionally biased region" description="Low complexity" evidence="1">
    <location>
        <begin position="11"/>
        <end position="31"/>
    </location>
</feature>
<keyword evidence="3" id="KW-1185">Reference proteome</keyword>
<dbReference type="RefSeq" id="WP_344952277.1">
    <property type="nucleotide sequence ID" value="NZ_BAAAZG010000038.1"/>
</dbReference>
<sequence>MGADEARAGETRTATTATATGEAATAPPRAGHGLGDRPNLDAGPLTSFGFAVRASIGRRPMRYLIARRLRGGSAETALFVLAPVTLAGTWVRISEDPARRVCDVRTFVPTMPRSVRVVERQVLGCLPLTEIGYLDLMAWRYPRLGAAPEDRDTDMSWSAWPDARACCYLGPASTPGLTVTEATDPRTGLVVARSVERRREPVRRWEIAEPGRPDSGGLPRRVRVSLPPSGRTTEFHRAGDPVTVPEDAFDHDPAHLRDHLERALTGQDG</sequence>
<reference evidence="3" key="1">
    <citation type="journal article" date="2019" name="Int. J. Syst. Evol. Microbiol.">
        <title>The Global Catalogue of Microorganisms (GCM) 10K type strain sequencing project: providing services to taxonomists for standard genome sequencing and annotation.</title>
        <authorList>
            <consortium name="The Broad Institute Genomics Platform"/>
            <consortium name="The Broad Institute Genome Sequencing Center for Infectious Disease"/>
            <person name="Wu L."/>
            <person name="Ma J."/>
        </authorList>
    </citation>
    <scope>NUCLEOTIDE SEQUENCE [LARGE SCALE GENOMIC DNA]</scope>
    <source>
        <strain evidence="3">JCM 16702</strain>
    </source>
</reference>
<feature type="compositionally biased region" description="Basic and acidic residues" evidence="1">
    <location>
        <begin position="1"/>
        <end position="10"/>
    </location>
</feature>
<evidence type="ECO:0000313" key="2">
    <source>
        <dbReference type="EMBL" id="GAA4084642.1"/>
    </source>
</evidence>